<organism evidence="2 3">
    <name type="scientific">Marchantia polymorpha</name>
    <name type="common">Common liverwort</name>
    <name type="synonym">Marchantia aquatica</name>
    <dbReference type="NCBI Taxonomy" id="3197"/>
    <lineage>
        <taxon>Eukaryota</taxon>
        <taxon>Viridiplantae</taxon>
        <taxon>Streptophyta</taxon>
        <taxon>Embryophyta</taxon>
        <taxon>Marchantiophyta</taxon>
        <taxon>Marchantiopsida</taxon>
        <taxon>Marchantiidae</taxon>
        <taxon>Marchantiales</taxon>
        <taxon>Marchantiaceae</taxon>
        <taxon>Marchantia</taxon>
    </lineage>
</organism>
<feature type="signal peptide" evidence="1">
    <location>
        <begin position="1"/>
        <end position="30"/>
    </location>
</feature>
<evidence type="ECO:0000256" key="1">
    <source>
        <dbReference type="SAM" id="SignalP"/>
    </source>
</evidence>
<accession>A0A2R6XP40</accession>
<dbReference type="Gramene" id="Mp3g02540.1">
    <property type="protein sequence ID" value="Mp3g02540.1.cds1"/>
    <property type="gene ID" value="Mp3g02540"/>
</dbReference>
<feature type="chain" id="PRO_5015343742" description="Secreted protein" evidence="1">
    <location>
        <begin position="31"/>
        <end position="101"/>
    </location>
</feature>
<reference evidence="3" key="1">
    <citation type="journal article" date="2017" name="Cell">
        <title>Insights into land plant evolution garnered from the Marchantia polymorpha genome.</title>
        <authorList>
            <person name="Bowman J.L."/>
            <person name="Kohchi T."/>
            <person name="Yamato K.T."/>
            <person name="Jenkins J."/>
            <person name="Shu S."/>
            <person name="Ishizaki K."/>
            <person name="Yamaoka S."/>
            <person name="Nishihama R."/>
            <person name="Nakamura Y."/>
            <person name="Berger F."/>
            <person name="Adam C."/>
            <person name="Aki S.S."/>
            <person name="Althoff F."/>
            <person name="Araki T."/>
            <person name="Arteaga-Vazquez M.A."/>
            <person name="Balasubrmanian S."/>
            <person name="Barry K."/>
            <person name="Bauer D."/>
            <person name="Boehm C.R."/>
            <person name="Briginshaw L."/>
            <person name="Caballero-Perez J."/>
            <person name="Catarino B."/>
            <person name="Chen F."/>
            <person name="Chiyoda S."/>
            <person name="Chovatia M."/>
            <person name="Davies K.M."/>
            <person name="Delmans M."/>
            <person name="Demura T."/>
            <person name="Dierschke T."/>
            <person name="Dolan L."/>
            <person name="Dorantes-Acosta A.E."/>
            <person name="Eklund D.M."/>
            <person name="Florent S.N."/>
            <person name="Flores-Sandoval E."/>
            <person name="Fujiyama A."/>
            <person name="Fukuzawa H."/>
            <person name="Galik B."/>
            <person name="Grimanelli D."/>
            <person name="Grimwood J."/>
            <person name="Grossniklaus U."/>
            <person name="Hamada T."/>
            <person name="Haseloff J."/>
            <person name="Hetherington A.J."/>
            <person name="Higo A."/>
            <person name="Hirakawa Y."/>
            <person name="Hundley H.N."/>
            <person name="Ikeda Y."/>
            <person name="Inoue K."/>
            <person name="Inoue S.I."/>
            <person name="Ishida S."/>
            <person name="Jia Q."/>
            <person name="Kakita M."/>
            <person name="Kanazawa T."/>
            <person name="Kawai Y."/>
            <person name="Kawashima T."/>
            <person name="Kennedy M."/>
            <person name="Kinose K."/>
            <person name="Kinoshita T."/>
            <person name="Kohara Y."/>
            <person name="Koide E."/>
            <person name="Komatsu K."/>
            <person name="Kopischke S."/>
            <person name="Kubo M."/>
            <person name="Kyozuka J."/>
            <person name="Lagercrantz U."/>
            <person name="Lin S.S."/>
            <person name="Lindquist E."/>
            <person name="Lipzen A.M."/>
            <person name="Lu C.W."/>
            <person name="De Luna E."/>
            <person name="Martienssen R.A."/>
            <person name="Minamino N."/>
            <person name="Mizutani M."/>
            <person name="Mizutani M."/>
            <person name="Mochizuki N."/>
            <person name="Monte I."/>
            <person name="Mosher R."/>
            <person name="Nagasaki H."/>
            <person name="Nakagami H."/>
            <person name="Naramoto S."/>
            <person name="Nishitani K."/>
            <person name="Ohtani M."/>
            <person name="Okamoto T."/>
            <person name="Okumura M."/>
            <person name="Phillips J."/>
            <person name="Pollak B."/>
            <person name="Reinders A."/>
            <person name="Rovekamp M."/>
            <person name="Sano R."/>
            <person name="Sawa S."/>
            <person name="Schmid M.W."/>
            <person name="Shirakawa M."/>
            <person name="Solano R."/>
            <person name="Spunde A."/>
            <person name="Suetsugu N."/>
            <person name="Sugano S."/>
            <person name="Sugiyama A."/>
            <person name="Sun R."/>
            <person name="Suzuki Y."/>
            <person name="Takenaka M."/>
            <person name="Takezawa D."/>
            <person name="Tomogane H."/>
            <person name="Tsuzuki M."/>
            <person name="Ueda T."/>
            <person name="Umeda M."/>
            <person name="Ward J.M."/>
            <person name="Watanabe Y."/>
            <person name="Yazaki K."/>
            <person name="Yokoyama R."/>
            <person name="Yoshitake Y."/>
            <person name="Yotsui I."/>
            <person name="Zachgo S."/>
            <person name="Schmutz J."/>
        </authorList>
    </citation>
    <scope>NUCLEOTIDE SEQUENCE [LARGE SCALE GENOMIC DNA]</scope>
    <source>
        <strain evidence="3">Tak-1</strain>
    </source>
</reference>
<keyword evidence="1" id="KW-0732">Signal</keyword>
<sequence>MGPERLPCSKHSSLLDSLTVILLLARSASLHFLHSTSTAGWLLLVELQSERALSMGRTFCFHSHKFCRSVIGFLFAIRRDVLSFYSSEAHVHARYAPCLHF</sequence>
<protein>
    <recommendedName>
        <fullName evidence="4">Secreted protein</fullName>
    </recommendedName>
</protein>
<gene>
    <name evidence="2" type="ORF">MARPO_0007s0243</name>
</gene>
<keyword evidence="3" id="KW-1185">Reference proteome</keyword>
<evidence type="ECO:0008006" key="4">
    <source>
        <dbReference type="Google" id="ProtNLM"/>
    </source>
</evidence>
<dbReference type="Proteomes" id="UP000244005">
    <property type="component" value="Unassembled WGS sequence"/>
</dbReference>
<evidence type="ECO:0000313" key="3">
    <source>
        <dbReference type="Proteomes" id="UP000244005"/>
    </source>
</evidence>
<proteinExistence type="predicted"/>
<dbReference type="AlphaFoldDB" id="A0A2R6XP40"/>
<evidence type="ECO:0000313" key="2">
    <source>
        <dbReference type="EMBL" id="PTQ47880.1"/>
    </source>
</evidence>
<dbReference type="EMBL" id="KZ772679">
    <property type="protein sequence ID" value="PTQ47880.1"/>
    <property type="molecule type" value="Genomic_DNA"/>
</dbReference>
<name>A0A2R6XP40_MARPO</name>